<keyword evidence="1" id="KW-0812">Transmembrane</keyword>
<name>A0A8S5VI78_9CAUD</name>
<evidence type="ECO:0000313" key="2">
    <source>
        <dbReference type="EMBL" id="DAG06382.1"/>
    </source>
</evidence>
<protein>
    <submittedName>
        <fullName evidence="2">B-ZIP transcription factor</fullName>
    </submittedName>
</protein>
<reference evidence="2" key="1">
    <citation type="journal article" date="2021" name="Proc. Natl. Acad. Sci. U.S.A.">
        <title>A Catalog of Tens of Thousands of Viruses from Human Metagenomes Reveals Hidden Associations with Chronic Diseases.</title>
        <authorList>
            <person name="Tisza M.J."/>
            <person name="Buck C.B."/>
        </authorList>
    </citation>
    <scope>NUCLEOTIDE SEQUENCE</scope>
    <source>
        <strain evidence="2">Cthu813</strain>
    </source>
</reference>
<keyword evidence="1" id="KW-1133">Transmembrane helix</keyword>
<accession>A0A8S5VI78</accession>
<dbReference type="EMBL" id="BK016270">
    <property type="protein sequence ID" value="DAG06382.1"/>
    <property type="molecule type" value="Genomic_DNA"/>
</dbReference>
<organism evidence="2">
    <name type="scientific">Siphoviridae sp. cthu813</name>
    <dbReference type="NCBI Taxonomy" id="2825618"/>
    <lineage>
        <taxon>Viruses</taxon>
        <taxon>Duplodnaviria</taxon>
        <taxon>Heunggongvirae</taxon>
        <taxon>Uroviricota</taxon>
        <taxon>Caudoviricetes</taxon>
    </lineage>
</organism>
<feature type="transmembrane region" description="Helical" evidence="1">
    <location>
        <begin position="14"/>
        <end position="31"/>
    </location>
</feature>
<sequence>MGITNENCGFDDGLWLFAILALFGFGGNGMFGNGNRVGEAYATQADIQRAVDLNSIQKGQSDIERAISTTAGGVIGSVKDGNYNLLGEIRDIQTEVNRGFTNMQNCCCEIKQGIMENRYLAERNTKDIVSAIREEGNATRTMLMQGENARLRDELLTVRGERNELRQSNYILGQMGRWTSYPPCPPCPTPCGMQSN</sequence>
<proteinExistence type="predicted"/>
<evidence type="ECO:0000256" key="1">
    <source>
        <dbReference type="SAM" id="Phobius"/>
    </source>
</evidence>
<keyword evidence="1" id="KW-0472">Membrane</keyword>